<reference evidence="2 3" key="1">
    <citation type="submission" date="2020-08" db="EMBL/GenBank/DDBJ databases">
        <title>Sphingobacterium sp. DN00404 isolated from aquaculture water.</title>
        <authorList>
            <person name="Zhang M."/>
        </authorList>
    </citation>
    <scope>NUCLEOTIDE SEQUENCE [LARGE SCALE GENOMIC DNA]</scope>
    <source>
        <strain evidence="2 3">DN00404</strain>
    </source>
</reference>
<keyword evidence="3" id="KW-1185">Reference proteome</keyword>
<dbReference type="RefSeq" id="WP_190995776.1">
    <property type="nucleotide sequence ID" value="NZ_JACOIK010000016.1"/>
</dbReference>
<evidence type="ECO:0000313" key="3">
    <source>
        <dbReference type="Proteomes" id="UP000602759"/>
    </source>
</evidence>
<dbReference type="Proteomes" id="UP000602759">
    <property type="component" value="Unassembled WGS sequence"/>
</dbReference>
<name>A0ABR7YUA7_9SPHI</name>
<dbReference type="Gene3D" id="2.60.40.1120">
    <property type="entry name" value="Carboxypeptidase-like, regulatory domain"/>
    <property type="match status" value="1"/>
</dbReference>
<proteinExistence type="predicted"/>
<dbReference type="InterPro" id="IPR008969">
    <property type="entry name" value="CarboxyPept-like_regulatory"/>
</dbReference>
<accession>A0ABR7YUA7</accession>
<evidence type="ECO:0000256" key="1">
    <source>
        <dbReference type="SAM" id="MobiDB-lite"/>
    </source>
</evidence>
<comment type="caution">
    <text evidence="2">The sequence shown here is derived from an EMBL/GenBank/DDBJ whole genome shotgun (WGS) entry which is preliminary data.</text>
</comment>
<protein>
    <submittedName>
        <fullName evidence="2">Carboxypeptidase-like regulatory domain-containing protein</fullName>
    </submittedName>
</protein>
<dbReference type="EMBL" id="JACOIK010000016">
    <property type="protein sequence ID" value="MBD1434919.1"/>
    <property type="molecule type" value="Genomic_DNA"/>
</dbReference>
<dbReference type="Pfam" id="PF13715">
    <property type="entry name" value="CarbopepD_reg_2"/>
    <property type="match status" value="1"/>
</dbReference>
<organism evidence="2 3">
    <name type="scientific">Sphingobacterium micropteri</name>
    <dbReference type="NCBI Taxonomy" id="2763501"/>
    <lineage>
        <taxon>Bacteria</taxon>
        <taxon>Pseudomonadati</taxon>
        <taxon>Bacteroidota</taxon>
        <taxon>Sphingobacteriia</taxon>
        <taxon>Sphingobacteriales</taxon>
        <taxon>Sphingobacteriaceae</taxon>
        <taxon>Sphingobacterium</taxon>
    </lineage>
</organism>
<dbReference type="SUPFAM" id="SSF49464">
    <property type="entry name" value="Carboxypeptidase regulatory domain-like"/>
    <property type="match status" value="1"/>
</dbReference>
<feature type="region of interest" description="Disordered" evidence="1">
    <location>
        <begin position="1"/>
        <end position="20"/>
    </location>
</feature>
<sequence length="218" mass="25115">MSITTPKPCTEKWDNMSPSERGRHCSVCQTEVVDFTDWKTDDIIGYIQNTNKKICGRINRIPNHNWFWKSKSYIRVAASLILSTTIGIKSTQATFKSNKSIVEINYIIQVDSITIKGVVTDQQNNPLVGVPISIDKQYLSSTDAKGHFTLKFATENKEEVSLFFQYIGFKNKIVRIKLKKETIRPLKVILDEDIVYIGEVIVKRPNIWQRFIQSLKKK</sequence>
<gene>
    <name evidence="2" type="ORF">H8B06_19010</name>
</gene>
<evidence type="ECO:0000313" key="2">
    <source>
        <dbReference type="EMBL" id="MBD1434919.1"/>
    </source>
</evidence>